<feature type="coiled-coil region" evidence="2">
    <location>
        <begin position="385"/>
        <end position="628"/>
    </location>
</feature>
<reference evidence="5" key="1">
    <citation type="submission" date="2021-01" db="UniProtKB">
        <authorList>
            <consortium name="EnsemblPlants"/>
        </authorList>
    </citation>
    <scope>IDENTIFICATION</scope>
</reference>
<feature type="domain" description="RING-type" evidence="4">
    <location>
        <begin position="674"/>
        <end position="714"/>
    </location>
</feature>
<sequence>MGCTVKDKHVRANRKIRSAKSEPDHSNPSERAAVVSNPGSESVIVNRSEYGLEDGGGKSVVGGSPSFHENGGWGYCTEEQLEGFLLRNLEFLFREAIATLVRSGHDEEVALKAVLKNGHCYGSMDALSNIVHNAVTYLNSDFGCSDDEEDGDDEDCEPNFENLSQLAEYSLSGMVCLLQQIRPQMSKGDALWCLLMGDLHLGRASQVPKKPGNGGLPSCGIGENDEVNESENGEGDGSGEGKEGESGVTSEVGIPPGLCRFHGGWGFGNGKAPEVPANNSYLQYGMAKEIQCPKRFDLPPPLKSMLKRNVAAFAAGFQSNSRKLQTQSQPCPSSWDSQAGAAVTAEVREEHRKESDIGLKQDAVISILNEFQEMKLDEKFENMGDSQKEEMIATLRQQIKDLEKQVEERREWAREKAMQAARKLSSDLTELKILRMEREEETQRLKKGKQNLEDSTMKRLSEMESALRKASGQVDRANAAVRRLENENAELRAELEAAKLSASEYLKICNEISKREKKTTKRLLAWEKQKTKLQEEITAEKKKITDLRQEIIQVEQAQKETEAKLKQQIKAKEQALAQVEELRRTKDATEAEYKRRHEALRLKIEIDFQRHKDDLQRLEQELSRLKLSAYPVSSPSTKNSDSNKPHEDTCARMLNELDLMDDSSETEEYMNRECVICKKDEVSVVFLPCAHQVICASCNETYGRKGRATCPCCRTSIEQRICVFGASS</sequence>
<proteinExistence type="predicted"/>
<dbReference type="SUPFAM" id="SSF57850">
    <property type="entry name" value="RING/U-box"/>
    <property type="match status" value="1"/>
</dbReference>
<keyword evidence="1" id="KW-0862">Zinc</keyword>
<evidence type="ECO:0000256" key="1">
    <source>
        <dbReference type="PROSITE-ProRule" id="PRU00175"/>
    </source>
</evidence>
<feature type="compositionally biased region" description="Basic and acidic residues" evidence="3">
    <location>
        <begin position="19"/>
        <end position="28"/>
    </location>
</feature>
<dbReference type="Gramene" id="Kaladp0091s0014.1.v1.1">
    <property type="protein sequence ID" value="Kaladp0091s0014.1.v1.1"/>
    <property type="gene ID" value="Kaladp0091s0014.v1.1"/>
</dbReference>
<dbReference type="InterPro" id="IPR046527">
    <property type="entry name" value="PIR2-like_helical"/>
</dbReference>
<dbReference type="Pfam" id="PF20235">
    <property type="entry name" value="PIR2-like_helical"/>
    <property type="match status" value="1"/>
</dbReference>
<organism evidence="5 6">
    <name type="scientific">Kalanchoe fedtschenkoi</name>
    <name type="common">Lavender scallops</name>
    <name type="synonym">South American air plant</name>
    <dbReference type="NCBI Taxonomy" id="63787"/>
    <lineage>
        <taxon>Eukaryota</taxon>
        <taxon>Viridiplantae</taxon>
        <taxon>Streptophyta</taxon>
        <taxon>Embryophyta</taxon>
        <taxon>Tracheophyta</taxon>
        <taxon>Spermatophyta</taxon>
        <taxon>Magnoliopsida</taxon>
        <taxon>eudicotyledons</taxon>
        <taxon>Gunneridae</taxon>
        <taxon>Pentapetalae</taxon>
        <taxon>Saxifragales</taxon>
        <taxon>Crassulaceae</taxon>
        <taxon>Kalanchoe</taxon>
    </lineage>
</organism>
<protein>
    <recommendedName>
        <fullName evidence="4">RING-type domain-containing protein</fullName>
    </recommendedName>
</protein>
<dbReference type="Pfam" id="PF13920">
    <property type="entry name" value="zf-C3HC4_3"/>
    <property type="match status" value="1"/>
</dbReference>
<keyword evidence="1" id="KW-0863">Zinc-finger</keyword>
<dbReference type="Proteomes" id="UP000594263">
    <property type="component" value="Unplaced"/>
</dbReference>
<dbReference type="OMA" id="RAEALWC"/>
<dbReference type="Gene3D" id="3.30.40.10">
    <property type="entry name" value="Zinc/RING finger domain, C3HC4 (zinc finger)"/>
    <property type="match status" value="1"/>
</dbReference>
<keyword evidence="2" id="KW-0175">Coiled coil</keyword>
<evidence type="ECO:0000259" key="4">
    <source>
        <dbReference type="PROSITE" id="PS50089"/>
    </source>
</evidence>
<keyword evidence="1" id="KW-0479">Metal-binding</keyword>
<dbReference type="PANTHER" id="PTHR46405">
    <property type="entry name" value="OS05G0141500 PROTEIN"/>
    <property type="match status" value="1"/>
</dbReference>
<accession>A0A7N0UXT6</accession>
<dbReference type="InterPro" id="IPR001841">
    <property type="entry name" value="Znf_RING"/>
</dbReference>
<dbReference type="InterPro" id="IPR046934">
    <property type="entry name" value="PIR2-like"/>
</dbReference>
<name>A0A7N0UXT6_KALFE</name>
<dbReference type="PROSITE" id="PS50089">
    <property type="entry name" value="ZF_RING_2"/>
    <property type="match status" value="1"/>
</dbReference>
<evidence type="ECO:0000256" key="3">
    <source>
        <dbReference type="SAM" id="MobiDB-lite"/>
    </source>
</evidence>
<evidence type="ECO:0000256" key="2">
    <source>
        <dbReference type="SAM" id="Coils"/>
    </source>
</evidence>
<evidence type="ECO:0000313" key="6">
    <source>
        <dbReference type="Proteomes" id="UP000594263"/>
    </source>
</evidence>
<dbReference type="EnsemblPlants" id="Kaladp0091s0014.1.v1.1">
    <property type="protein sequence ID" value="Kaladp0091s0014.1.v1.1"/>
    <property type="gene ID" value="Kaladp0091s0014.v1.1"/>
</dbReference>
<feature type="region of interest" description="Disordered" evidence="3">
    <location>
        <begin position="1"/>
        <end position="38"/>
    </location>
</feature>
<feature type="compositionally biased region" description="Basic residues" evidence="3">
    <location>
        <begin position="8"/>
        <end position="18"/>
    </location>
</feature>
<evidence type="ECO:0000313" key="5">
    <source>
        <dbReference type="EnsemblPlants" id="Kaladp0091s0014.1.v1.1"/>
    </source>
</evidence>
<dbReference type="GO" id="GO:0008270">
    <property type="term" value="F:zinc ion binding"/>
    <property type="evidence" value="ECO:0007669"/>
    <property type="project" value="UniProtKB-KW"/>
</dbReference>
<feature type="compositionally biased region" description="Acidic residues" evidence="3">
    <location>
        <begin position="223"/>
        <end position="234"/>
    </location>
</feature>
<dbReference type="PANTHER" id="PTHR46405:SF3">
    <property type="entry name" value="RING_U-BOX SUPERFAMILY PROTEIN"/>
    <property type="match status" value="1"/>
</dbReference>
<keyword evidence="6" id="KW-1185">Reference proteome</keyword>
<dbReference type="CDD" id="cd23128">
    <property type="entry name" value="RING-HC_MIP1-like"/>
    <property type="match status" value="1"/>
</dbReference>
<dbReference type="AlphaFoldDB" id="A0A7N0UXT6"/>
<feature type="region of interest" description="Disordered" evidence="3">
    <location>
        <begin position="205"/>
        <end position="253"/>
    </location>
</feature>
<dbReference type="InterPro" id="IPR013083">
    <property type="entry name" value="Znf_RING/FYVE/PHD"/>
</dbReference>